<feature type="signal peptide" evidence="6">
    <location>
        <begin position="1"/>
        <end position="20"/>
    </location>
</feature>
<reference evidence="7 8" key="1">
    <citation type="journal article" date="2015" name="Nat. Commun.">
        <title>Lucilia cuprina genome unlocks parasitic fly biology to underpin future interventions.</title>
        <authorList>
            <person name="Anstead C.A."/>
            <person name="Korhonen P.K."/>
            <person name="Young N.D."/>
            <person name="Hall R.S."/>
            <person name="Jex A.R."/>
            <person name="Murali S.C."/>
            <person name="Hughes D.S."/>
            <person name="Lee S.F."/>
            <person name="Perry T."/>
            <person name="Stroehlein A.J."/>
            <person name="Ansell B.R."/>
            <person name="Breugelmans B."/>
            <person name="Hofmann A."/>
            <person name="Qu J."/>
            <person name="Dugan S."/>
            <person name="Lee S.L."/>
            <person name="Chao H."/>
            <person name="Dinh H."/>
            <person name="Han Y."/>
            <person name="Doddapaneni H.V."/>
            <person name="Worley K.C."/>
            <person name="Muzny D.M."/>
            <person name="Ioannidis P."/>
            <person name="Waterhouse R.M."/>
            <person name="Zdobnov E.M."/>
            <person name="James P.J."/>
            <person name="Bagnall N.H."/>
            <person name="Kotze A.C."/>
            <person name="Gibbs R.A."/>
            <person name="Richards S."/>
            <person name="Batterham P."/>
            <person name="Gasser R.B."/>
        </authorList>
    </citation>
    <scope>NUCLEOTIDE SEQUENCE [LARGE SCALE GENOMIC DNA]</scope>
    <source>
        <strain evidence="7 8">LS</strain>
        <tissue evidence="7">Full body</tissue>
    </source>
</reference>
<dbReference type="AlphaFoldDB" id="A0A0L0CFM6"/>
<protein>
    <submittedName>
        <fullName evidence="7">Uncharacterized protein</fullName>
    </submittedName>
</protein>
<keyword evidence="2 5" id="KW-0812">Transmembrane</keyword>
<keyword evidence="8" id="KW-1185">Reference proteome</keyword>
<dbReference type="InterPro" id="IPR006214">
    <property type="entry name" value="Bax_inhibitor_1-related"/>
</dbReference>
<keyword evidence="4 5" id="KW-0472">Membrane</keyword>
<name>A0A0L0CFM6_LUCCU</name>
<feature type="transmembrane region" description="Helical" evidence="5">
    <location>
        <begin position="36"/>
        <end position="54"/>
    </location>
</feature>
<comment type="caution">
    <text evidence="7">The sequence shown here is derived from an EMBL/GenBank/DDBJ whole genome shotgun (WGS) entry which is preliminary data.</text>
</comment>
<dbReference type="Pfam" id="PF01027">
    <property type="entry name" value="Bax1-I"/>
    <property type="match status" value="1"/>
</dbReference>
<feature type="chain" id="PRO_5005536327" evidence="6">
    <location>
        <begin position="21"/>
        <end position="59"/>
    </location>
</feature>
<gene>
    <name evidence="7" type="ORF">FF38_03364</name>
</gene>
<evidence type="ECO:0000256" key="6">
    <source>
        <dbReference type="SAM" id="SignalP"/>
    </source>
</evidence>
<evidence type="ECO:0000313" key="7">
    <source>
        <dbReference type="EMBL" id="KNC30294.1"/>
    </source>
</evidence>
<evidence type="ECO:0000256" key="1">
    <source>
        <dbReference type="ARBA" id="ARBA00004141"/>
    </source>
</evidence>
<evidence type="ECO:0000256" key="4">
    <source>
        <dbReference type="ARBA" id="ARBA00023136"/>
    </source>
</evidence>
<comment type="subcellular location">
    <subcellularLocation>
        <location evidence="1">Membrane</location>
        <topology evidence="1">Multi-pass membrane protein</topology>
    </subcellularLocation>
</comment>
<accession>A0A0L0CFM6</accession>
<dbReference type="EMBL" id="JRES01000541">
    <property type="protein sequence ID" value="KNC30294.1"/>
    <property type="molecule type" value="Genomic_DNA"/>
</dbReference>
<organism evidence="7 8">
    <name type="scientific">Lucilia cuprina</name>
    <name type="common">Green bottle fly</name>
    <name type="synonym">Australian sheep blowfly</name>
    <dbReference type="NCBI Taxonomy" id="7375"/>
    <lineage>
        <taxon>Eukaryota</taxon>
        <taxon>Metazoa</taxon>
        <taxon>Ecdysozoa</taxon>
        <taxon>Arthropoda</taxon>
        <taxon>Hexapoda</taxon>
        <taxon>Insecta</taxon>
        <taxon>Pterygota</taxon>
        <taxon>Neoptera</taxon>
        <taxon>Endopterygota</taxon>
        <taxon>Diptera</taxon>
        <taxon>Brachycera</taxon>
        <taxon>Muscomorpha</taxon>
        <taxon>Oestroidea</taxon>
        <taxon>Calliphoridae</taxon>
        <taxon>Luciliinae</taxon>
        <taxon>Lucilia</taxon>
    </lineage>
</organism>
<evidence type="ECO:0000256" key="2">
    <source>
        <dbReference type="ARBA" id="ARBA00022692"/>
    </source>
</evidence>
<evidence type="ECO:0000256" key="3">
    <source>
        <dbReference type="ARBA" id="ARBA00022989"/>
    </source>
</evidence>
<proteinExistence type="predicted"/>
<keyword evidence="3 5" id="KW-1133">Transmembrane helix</keyword>
<evidence type="ECO:0000313" key="8">
    <source>
        <dbReference type="Proteomes" id="UP000037069"/>
    </source>
</evidence>
<dbReference type="GO" id="GO:0016020">
    <property type="term" value="C:membrane"/>
    <property type="evidence" value="ECO:0007669"/>
    <property type="project" value="UniProtKB-SubCell"/>
</dbReference>
<evidence type="ECO:0000256" key="5">
    <source>
        <dbReference type="SAM" id="Phobius"/>
    </source>
</evidence>
<keyword evidence="6" id="KW-0732">Signal</keyword>
<dbReference type="Proteomes" id="UP000037069">
    <property type="component" value="Unassembled WGS sequence"/>
</dbReference>
<sequence>MPYLVSFCFALFGLGMVVDTQTVMNKFHPDDVIPAVIEFYLDIINLFLNILRILNYSSN</sequence>